<dbReference type="EMBL" id="LAZR01000284">
    <property type="protein sequence ID" value="KKN77128.1"/>
    <property type="molecule type" value="Genomic_DNA"/>
</dbReference>
<accession>A0A0F9WFN2</accession>
<gene>
    <name evidence="2" type="ORF">LCGC14_0363240</name>
</gene>
<name>A0A0F9WFN2_9ZZZZ</name>
<evidence type="ECO:0000313" key="2">
    <source>
        <dbReference type="EMBL" id="KKN77128.1"/>
    </source>
</evidence>
<comment type="caution">
    <text evidence="2">The sequence shown here is derived from an EMBL/GenBank/DDBJ whole genome shotgun (WGS) entry which is preliminary data.</text>
</comment>
<dbReference type="AlphaFoldDB" id="A0A0F9WFN2"/>
<protein>
    <submittedName>
        <fullName evidence="2">Uncharacterized protein</fullName>
    </submittedName>
</protein>
<keyword evidence="1" id="KW-1133">Transmembrane helix</keyword>
<keyword evidence="1" id="KW-0812">Transmembrane</keyword>
<organism evidence="2">
    <name type="scientific">marine sediment metagenome</name>
    <dbReference type="NCBI Taxonomy" id="412755"/>
    <lineage>
        <taxon>unclassified sequences</taxon>
        <taxon>metagenomes</taxon>
        <taxon>ecological metagenomes</taxon>
    </lineage>
</organism>
<evidence type="ECO:0000256" key="1">
    <source>
        <dbReference type="SAM" id="Phobius"/>
    </source>
</evidence>
<proteinExistence type="predicted"/>
<feature type="transmembrane region" description="Helical" evidence="1">
    <location>
        <begin position="52"/>
        <end position="76"/>
    </location>
</feature>
<reference evidence="2" key="1">
    <citation type="journal article" date="2015" name="Nature">
        <title>Complex archaea that bridge the gap between prokaryotes and eukaryotes.</title>
        <authorList>
            <person name="Spang A."/>
            <person name="Saw J.H."/>
            <person name="Jorgensen S.L."/>
            <person name="Zaremba-Niedzwiedzka K."/>
            <person name="Martijn J."/>
            <person name="Lind A.E."/>
            <person name="van Eijk R."/>
            <person name="Schleper C."/>
            <person name="Guy L."/>
            <person name="Ettema T.J."/>
        </authorList>
    </citation>
    <scope>NUCLEOTIDE SEQUENCE</scope>
</reference>
<sequence>MKLKRILLGAGAMTVALPAAFAASAIDNDTLSGLPQIGSDVGSFLKNLAPGVGAFIIILGVFGGVAAIIYAIVGIVKRKIQI</sequence>
<keyword evidence="1" id="KW-0472">Membrane</keyword>